<feature type="compositionally biased region" description="Polar residues" evidence="3">
    <location>
        <begin position="59"/>
        <end position="72"/>
    </location>
</feature>
<organism evidence="5 6">
    <name type="scientific">Riccia sorocarpa</name>
    <dbReference type="NCBI Taxonomy" id="122646"/>
    <lineage>
        <taxon>Eukaryota</taxon>
        <taxon>Viridiplantae</taxon>
        <taxon>Streptophyta</taxon>
        <taxon>Embryophyta</taxon>
        <taxon>Marchantiophyta</taxon>
        <taxon>Marchantiopsida</taxon>
        <taxon>Marchantiidae</taxon>
        <taxon>Marchantiales</taxon>
        <taxon>Ricciaceae</taxon>
        <taxon>Riccia</taxon>
    </lineage>
</organism>
<protein>
    <recommendedName>
        <fullName evidence="4">DDE Tnp4 domain-containing protein</fullName>
    </recommendedName>
</protein>
<sequence length="144" mass="16276">MINYTNRETGEGAAPTDDTRQEDISAGPSEELDLDKENPEEDLHRKIYTDSPEEEVENDTQNPVVRGNTQDTPEGVNPENNPENKCVIYSFAGMLGSCHDLTCMRRSGLWKRLDSAELFDLGQYLLGDNSYVPLERLVCSYKRT</sequence>
<dbReference type="InterPro" id="IPR027806">
    <property type="entry name" value="HARBI1_dom"/>
</dbReference>
<comment type="caution">
    <text evidence="5">The sequence shown here is derived from an EMBL/GenBank/DDBJ whole genome shotgun (WGS) entry which is preliminary data.</text>
</comment>
<reference evidence="5 6" key="1">
    <citation type="submission" date="2024-09" db="EMBL/GenBank/DDBJ databases">
        <title>Chromosome-scale assembly of Riccia sorocarpa.</title>
        <authorList>
            <person name="Paukszto L."/>
        </authorList>
    </citation>
    <scope>NUCLEOTIDE SEQUENCE [LARGE SCALE GENOMIC DNA]</scope>
    <source>
        <strain evidence="5">LP-2024</strain>
        <tissue evidence="5">Aerial parts of the thallus</tissue>
    </source>
</reference>
<evidence type="ECO:0000259" key="4">
    <source>
        <dbReference type="Pfam" id="PF13359"/>
    </source>
</evidence>
<dbReference type="EMBL" id="JBJQOH010000006">
    <property type="protein sequence ID" value="KAL3685290.1"/>
    <property type="molecule type" value="Genomic_DNA"/>
</dbReference>
<dbReference type="GO" id="GO:0046872">
    <property type="term" value="F:metal ion binding"/>
    <property type="evidence" value="ECO:0007669"/>
    <property type="project" value="UniProtKB-KW"/>
</dbReference>
<comment type="cofactor">
    <cofactor evidence="1">
        <name>a divalent metal cation</name>
        <dbReference type="ChEBI" id="CHEBI:60240"/>
    </cofactor>
</comment>
<evidence type="ECO:0000256" key="1">
    <source>
        <dbReference type="ARBA" id="ARBA00001968"/>
    </source>
</evidence>
<dbReference type="Proteomes" id="UP001633002">
    <property type="component" value="Unassembled WGS sequence"/>
</dbReference>
<gene>
    <name evidence="5" type="ORF">R1sor_003312</name>
</gene>
<dbReference type="Pfam" id="PF13359">
    <property type="entry name" value="DDE_Tnp_4"/>
    <property type="match status" value="1"/>
</dbReference>
<evidence type="ECO:0000313" key="5">
    <source>
        <dbReference type="EMBL" id="KAL3685290.1"/>
    </source>
</evidence>
<evidence type="ECO:0000256" key="2">
    <source>
        <dbReference type="ARBA" id="ARBA00022723"/>
    </source>
</evidence>
<name>A0ABD3H182_9MARC</name>
<feature type="domain" description="DDE Tnp4" evidence="4">
    <location>
        <begin position="86"/>
        <end position="142"/>
    </location>
</feature>
<keyword evidence="6" id="KW-1185">Reference proteome</keyword>
<keyword evidence="2" id="KW-0479">Metal-binding</keyword>
<dbReference type="AlphaFoldDB" id="A0ABD3H182"/>
<evidence type="ECO:0000313" key="6">
    <source>
        <dbReference type="Proteomes" id="UP001633002"/>
    </source>
</evidence>
<evidence type="ECO:0000256" key="3">
    <source>
        <dbReference type="SAM" id="MobiDB-lite"/>
    </source>
</evidence>
<feature type="region of interest" description="Disordered" evidence="3">
    <location>
        <begin position="1"/>
        <end position="82"/>
    </location>
</feature>
<feature type="compositionally biased region" description="Basic and acidic residues" evidence="3">
    <location>
        <begin position="35"/>
        <end position="48"/>
    </location>
</feature>
<proteinExistence type="predicted"/>
<accession>A0ABD3H182</accession>